<dbReference type="CDD" id="cd00834">
    <property type="entry name" value="KAS_I_II"/>
    <property type="match status" value="1"/>
</dbReference>
<evidence type="ECO:0000256" key="12">
    <source>
        <dbReference type="PIRSR" id="PIRSR000447-1"/>
    </source>
</evidence>
<dbReference type="AlphaFoldDB" id="A0A9X3ED25"/>
<keyword evidence="10 11" id="KW-0012">Acyltransferase</keyword>
<name>A0A9X3ED25_9GAMM</name>
<dbReference type="InterPro" id="IPR018201">
    <property type="entry name" value="Ketoacyl_synth_AS"/>
</dbReference>
<dbReference type="InterPro" id="IPR014031">
    <property type="entry name" value="Ketoacyl_synth_C"/>
</dbReference>
<proteinExistence type="inferred from homology"/>
<dbReference type="EMBL" id="JAPNOA010000026">
    <property type="protein sequence ID" value="MCY0965352.1"/>
    <property type="molecule type" value="Genomic_DNA"/>
</dbReference>
<evidence type="ECO:0000256" key="4">
    <source>
        <dbReference type="ARBA" id="ARBA00014657"/>
    </source>
</evidence>
<evidence type="ECO:0000256" key="2">
    <source>
        <dbReference type="ARBA" id="ARBA00008467"/>
    </source>
</evidence>
<dbReference type="GO" id="GO:0004315">
    <property type="term" value="F:3-oxoacyl-[acyl-carrier-protein] synthase activity"/>
    <property type="evidence" value="ECO:0007669"/>
    <property type="project" value="UniProtKB-UniRule"/>
</dbReference>
<dbReference type="PIRSF" id="PIRSF000447">
    <property type="entry name" value="KAS_II"/>
    <property type="match status" value="1"/>
</dbReference>
<comment type="similarity">
    <text evidence="2 11 13">Belongs to the thiolase-like superfamily. Beta-ketoacyl-ACP synthases family.</text>
</comment>
<evidence type="ECO:0000256" key="10">
    <source>
        <dbReference type="ARBA" id="ARBA00023315"/>
    </source>
</evidence>
<dbReference type="InterPro" id="IPR016039">
    <property type="entry name" value="Thiolase-like"/>
</dbReference>
<comment type="function">
    <text evidence="11">Involved in the type II fatty acid elongation cycle. Catalyzes the elongation of a wide range of acyl-ACP by the addition of two carbons from malonyl-ACP to an acyl acceptor. Can efficiently catalyze the conversion of palmitoleoyl-ACP (cis-hexadec-9-enoyl-ACP) to cis-vaccenoyl-ACP (cis-octadec-11-enoyl-ACP), an essential step in the thermal regulation of fatty acid composition.</text>
</comment>
<dbReference type="RefSeq" id="WP_283173566.1">
    <property type="nucleotide sequence ID" value="NZ_JAPNOA010000026.1"/>
</dbReference>
<dbReference type="Proteomes" id="UP001150830">
    <property type="component" value="Unassembled WGS sequence"/>
</dbReference>
<gene>
    <name evidence="15" type="primary">fabF</name>
    <name evidence="15" type="ORF">OUO13_09150</name>
</gene>
<dbReference type="SMART" id="SM00825">
    <property type="entry name" value="PKS_KS"/>
    <property type="match status" value="1"/>
</dbReference>
<evidence type="ECO:0000256" key="7">
    <source>
        <dbReference type="ARBA" id="ARBA00022832"/>
    </source>
</evidence>
<dbReference type="EC" id="2.3.1.179" evidence="3 11"/>
<evidence type="ECO:0000256" key="11">
    <source>
        <dbReference type="PIRNR" id="PIRNR000447"/>
    </source>
</evidence>
<evidence type="ECO:0000256" key="6">
    <source>
        <dbReference type="ARBA" id="ARBA00022679"/>
    </source>
</evidence>
<dbReference type="NCBIfam" id="NF005589">
    <property type="entry name" value="PRK07314.1"/>
    <property type="match status" value="1"/>
</dbReference>
<evidence type="ECO:0000256" key="9">
    <source>
        <dbReference type="ARBA" id="ARBA00023160"/>
    </source>
</evidence>
<keyword evidence="7" id="KW-0276">Fatty acid metabolism</keyword>
<organism evidence="15 16">
    <name type="scientific">Parathalassolituus penaei</name>
    <dbReference type="NCBI Taxonomy" id="2997323"/>
    <lineage>
        <taxon>Bacteria</taxon>
        <taxon>Pseudomonadati</taxon>
        <taxon>Pseudomonadota</taxon>
        <taxon>Gammaproteobacteria</taxon>
        <taxon>Oceanospirillales</taxon>
        <taxon>Oceanospirillaceae</taxon>
        <taxon>Parathalassolituus</taxon>
    </lineage>
</organism>
<comment type="catalytic activity">
    <reaction evidence="11">
        <text>(9Z)-hexadecenoyl-[ACP] + malonyl-[ACP] + H(+) = 3-oxo-(11Z)-octadecenoyl-[ACP] + holo-[ACP] + CO2</text>
        <dbReference type="Rhea" id="RHEA:55040"/>
        <dbReference type="Rhea" id="RHEA-COMP:9623"/>
        <dbReference type="Rhea" id="RHEA-COMP:9685"/>
        <dbReference type="Rhea" id="RHEA-COMP:10800"/>
        <dbReference type="Rhea" id="RHEA-COMP:14074"/>
        <dbReference type="ChEBI" id="CHEBI:15378"/>
        <dbReference type="ChEBI" id="CHEBI:16526"/>
        <dbReference type="ChEBI" id="CHEBI:64479"/>
        <dbReference type="ChEBI" id="CHEBI:78449"/>
        <dbReference type="ChEBI" id="CHEBI:83989"/>
        <dbReference type="ChEBI" id="CHEBI:138538"/>
        <dbReference type="EC" id="2.3.1.179"/>
    </reaction>
</comment>
<evidence type="ECO:0000259" key="14">
    <source>
        <dbReference type="PROSITE" id="PS52004"/>
    </source>
</evidence>
<evidence type="ECO:0000256" key="8">
    <source>
        <dbReference type="ARBA" id="ARBA00023098"/>
    </source>
</evidence>
<dbReference type="Pfam" id="PF02801">
    <property type="entry name" value="Ketoacyl-synt_C"/>
    <property type="match status" value="1"/>
</dbReference>
<dbReference type="PROSITE" id="PS52004">
    <property type="entry name" value="KS3_2"/>
    <property type="match status" value="1"/>
</dbReference>
<keyword evidence="5 11" id="KW-0444">Lipid biosynthesis</keyword>
<dbReference type="GO" id="GO:0005829">
    <property type="term" value="C:cytosol"/>
    <property type="evidence" value="ECO:0007669"/>
    <property type="project" value="TreeGrafter"/>
</dbReference>
<keyword evidence="9 11" id="KW-0275">Fatty acid biosynthesis</keyword>
<dbReference type="NCBIfam" id="NF004970">
    <property type="entry name" value="PRK06333.1"/>
    <property type="match status" value="1"/>
</dbReference>
<keyword evidence="16" id="KW-1185">Reference proteome</keyword>
<dbReference type="FunFam" id="3.40.47.10:FF:000009">
    <property type="entry name" value="3-oxoacyl-[acyl-carrier-protein] synthase 2"/>
    <property type="match status" value="1"/>
</dbReference>
<comment type="catalytic activity">
    <reaction evidence="11">
        <text>a fatty acyl-[ACP] + malonyl-[ACP] + H(+) = a 3-oxoacyl-[ACP] + holo-[ACP] + CO2</text>
        <dbReference type="Rhea" id="RHEA:22836"/>
        <dbReference type="Rhea" id="RHEA-COMP:9623"/>
        <dbReference type="Rhea" id="RHEA-COMP:9685"/>
        <dbReference type="Rhea" id="RHEA-COMP:9916"/>
        <dbReference type="Rhea" id="RHEA-COMP:14125"/>
        <dbReference type="ChEBI" id="CHEBI:15378"/>
        <dbReference type="ChEBI" id="CHEBI:16526"/>
        <dbReference type="ChEBI" id="CHEBI:64479"/>
        <dbReference type="ChEBI" id="CHEBI:78449"/>
        <dbReference type="ChEBI" id="CHEBI:78776"/>
        <dbReference type="ChEBI" id="CHEBI:138651"/>
    </reaction>
</comment>
<dbReference type="NCBIfam" id="TIGR03150">
    <property type="entry name" value="fabF"/>
    <property type="match status" value="1"/>
</dbReference>
<feature type="active site" description="For beta-ketoacyl synthase activity" evidence="12">
    <location>
        <position position="163"/>
    </location>
</feature>
<dbReference type="InterPro" id="IPR020841">
    <property type="entry name" value="PKS_Beta-ketoAc_synthase_dom"/>
</dbReference>
<dbReference type="PANTHER" id="PTHR11712">
    <property type="entry name" value="POLYKETIDE SYNTHASE-RELATED"/>
    <property type="match status" value="1"/>
</dbReference>
<dbReference type="InterPro" id="IPR014030">
    <property type="entry name" value="Ketoacyl_synth_N"/>
</dbReference>
<evidence type="ECO:0000256" key="13">
    <source>
        <dbReference type="RuleBase" id="RU003694"/>
    </source>
</evidence>
<reference evidence="15" key="1">
    <citation type="submission" date="2022-11" db="EMBL/GenBank/DDBJ databases">
        <title>Parathalassolutuus dongxingensis gen. nov., sp. nov., a novel member of family Oceanospirillaceae isolated from a coastal shrimp pond in Guangxi, China.</title>
        <authorList>
            <person name="Chen H."/>
        </authorList>
    </citation>
    <scope>NUCLEOTIDE SEQUENCE</scope>
    <source>
        <strain evidence="15">G-43</strain>
    </source>
</reference>
<evidence type="ECO:0000256" key="3">
    <source>
        <dbReference type="ARBA" id="ARBA00012356"/>
    </source>
</evidence>
<dbReference type="Pfam" id="PF00109">
    <property type="entry name" value="ketoacyl-synt"/>
    <property type="match status" value="1"/>
</dbReference>
<dbReference type="Gene3D" id="3.40.47.10">
    <property type="match status" value="1"/>
</dbReference>
<evidence type="ECO:0000256" key="1">
    <source>
        <dbReference type="ARBA" id="ARBA00005194"/>
    </source>
</evidence>
<comment type="pathway">
    <text evidence="1 11">Lipid metabolism; fatty acid biosynthesis.</text>
</comment>
<keyword evidence="8" id="KW-0443">Lipid metabolism</keyword>
<evidence type="ECO:0000313" key="16">
    <source>
        <dbReference type="Proteomes" id="UP001150830"/>
    </source>
</evidence>
<sequence length="413" mass="43172">MSKRRVVVTGLGTVNPLGLDVASTWQALCEGKSGIGPITHFDASSYSTQIVGTVKDFDVTSVMTEKEARKLDQFLQFALVAAHQALADAAFPDDVNRDRFGVAVGSGIGGLNTIEQNHVQLQKSGPRRVSPFLVPAAVINMAAGNIAIKFGLRGPNFAITTACTTGTHNIGMAARTIAYGDADVMIAGGAEASSSPLGMAGFAAARAMSTRNDEPQKASRPWDKDRDGFVLSDGAAMLVLESLEHAQARGAHIYAELIGLGMSDDAFHVTSPPEDGSGARAAMANALADGKVQPQEVDYINAHGTSTQVGDIAETKAIKSLFGEHAYKVAVSSTKSMTGHLLGAAGAIEAMITVLTIQNGIIPPTINLDNPDEGCDLDYVPHTARKADVKVALSNSFGFGGTNGSLLFRRFEA</sequence>
<dbReference type="InterPro" id="IPR000794">
    <property type="entry name" value="Beta-ketoacyl_synthase"/>
</dbReference>
<dbReference type="InterPro" id="IPR017568">
    <property type="entry name" value="3-oxoacyl-ACP_synth-2"/>
</dbReference>
<evidence type="ECO:0000256" key="5">
    <source>
        <dbReference type="ARBA" id="ARBA00022516"/>
    </source>
</evidence>
<dbReference type="GO" id="GO:0006633">
    <property type="term" value="P:fatty acid biosynthetic process"/>
    <property type="evidence" value="ECO:0007669"/>
    <property type="project" value="UniProtKB-UniRule"/>
</dbReference>
<dbReference type="PROSITE" id="PS00606">
    <property type="entry name" value="KS3_1"/>
    <property type="match status" value="1"/>
</dbReference>
<accession>A0A9X3ED25</accession>
<keyword evidence="6 11" id="KW-0808">Transferase</keyword>
<dbReference type="PANTHER" id="PTHR11712:SF336">
    <property type="entry name" value="3-OXOACYL-[ACYL-CARRIER-PROTEIN] SYNTHASE, MITOCHONDRIAL"/>
    <property type="match status" value="1"/>
</dbReference>
<protein>
    <recommendedName>
        <fullName evidence="4 11">3-oxoacyl-[acyl-carrier-protein] synthase 2</fullName>
        <ecNumber evidence="3 11">2.3.1.179</ecNumber>
    </recommendedName>
</protein>
<evidence type="ECO:0000313" key="15">
    <source>
        <dbReference type="EMBL" id="MCY0965352.1"/>
    </source>
</evidence>
<feature type="domain" description="Ketosynthase family 3 (KS3)" evidence="14">
    <location>
        <begin position="3"/>
        <end position="410"/>
    </location>
</feature>
<dbReference type="SUPFAM" id="SSF53901">
    <property type="entry name" value="Thiolase-like"/>
    <property type="match status" value="2"/>
</dbReference>
<comment type="caution">
    <text evidence="15">The sequence shown here is derived from an EMBL/GenBank/DDBJ whole genome shotgun (WGS) entry which is preliminary data.</text>
</comment>